<feature type="active site" evidence="5">
    <location>
        <position position="105"/>
    </location>
</feature>
<evidence type="ECO:0000256" key="1">
    <source>
        <dbReference type="ARBA" id="ARBA00022603"/>
    </source>
</evidence>
<proteinExistence type="inferred from homology"/>
<dbReference type="Gene3D" id="3.40.50.150">
    <property type="entry name" value="Vaccinia Virus protein VP39"/>
    <property type="match status" value="1"/>
</dbReference>
<keyword evidence="4" id="KW-0680">Restriction system</keyword>
<dbReference type="RefSeq" id="WP_145080449.1">
    <property type="nucleotide sequence ID" value="NZ_VLKH01000002.1"/>
</dbReference>
<dbReference type="NCBIfam" id="TIGR00675">
    <property type="entry name" value="dcm"/>
    <property type="match status" value="1"/>
</dbReference>
<name>A0A562JH44_9FIRM</name>
<evidence type="ECO:0000256" key="2">
    <source>
        <dbReference type="ARBA" id="ARBA00022679"/>
    </source>
</evidence>
<dbReference type="PRINTS" id="PR00105">
    <property type="entry name" value="C5METTRFRASE"/>
</dbReference>
<dbReference type="SUPFAM" id="SSF53335">
    <property type="entry name" value="S-adenosyl-L-methionine-dependent methyltransferases"/>
    <property type="match status" value="1"/>
</dbReference>
<evidence type="ECO:0000313" key="9">
    <source>
        <dbReference type="Proteomes" id="UP000315343"/>
    </source>
</evidence>
<sequence length="440" mass="51228">MNKKLNTIELFAGCGGLLDGFEQSGYYRTLACVEWNKKPIEVLIERLKTKYNYQNADEISLRFDIQRTDELLNGWNNDIEYVNSVGLKSIIDDKIVDLIVGGPPCQAYSIAGRIQDKDGMKNDYRNYLFESYLKIVDEFKPKVIVFENVEGILSAKPQELKYNDEISNTDTLENNEDTFCLAQNEINIIDKIKHEFNISGYEIIDDIRKYALIDLSQYSVPQQRKRVILVGLNKDVFTENRQNILIDFYQRLLPKYKGNKILTVKNAIYDLPKLFPSNKEYTVEGKKKKYSHSPHKTVVKDHYPRYHNKRDIEIFRTLAFDIESGENKYSDIESLKKLYFEKTGKKSNIHKYNVLKWNEPSNTIPAHLKKDGLRHIHPDYKQARSITVREAARIQTFDDDFEFSGLLSADYEMIGNAVPPKFALRLANAIYDLIKEQEII</sequence>
<comment type="catalytic activity">
    <reaction evidence="7">
        <text>a 2'-deoxycytidine in DNA + S-adenosyl-L-methionine = a 5-methyl-2'-deoxycytidine in DNA + S-adenosyl-L-homocysteine + H(+)</text>
        <dbReference type="Rhea" id="RHEA:13681"/>
        <dbReference type="Rhea" id="RHEA-COMP:11369"/>
        <dbReference type="Rhea" id="RHEA-COMP:11370"/>
        <dbReference type="ChEBI" id="CHEBI:15378"/>
        <dbReference type="ChEBI" id="CHEBI:57856"/>
        <dbReference type="ChEBI" id="CHEBI:59789"/>
        <dbReference type="ChEBI" id="CHEBI:85452"/>
        <dbReference type="ChEBI" id="CHEBI:85454"/>
        <dbReference type="EC" id="2.1.1.37"/>
    </reaction>
</comment>
<evidence type="ECO:0000256" key="4">
    <source>
        <dbReference type="ARBA" id="ARBA00022747"/>
    </source>
</evidence>
<dbReference type="Proteomes" id="UP000315343">
    <property type="component" value="Unassembled WGS sequence"/>
</dbReference>
<dbReference type="EC" id="2.1.1.37" evidence="7"/>
<dbReference type="EMBL" id="VLKH01000002">
    <property type="protein sequence ID" value="TWH82576.1"/>
    <property type="molecule type" value="Genomic_DNA"/>
</dbReference>
<evidence type="ECO:0000256" key="3">
    <source>
        <dbReference type="ARBA" id="ARBA00022691"/>
    </source>
</evidence>
<evidence type="ECO:0000313" key="8">
    <source>
        <dbReference type="EMBL" id="TWH82576.1"/>
    </source>
</evidence>
<dbReference type="PROSITE" id="PS00094">
    <property type="entry name" value="C5_MTASE_1"/>
    <property type="match status" value="1"/>
</dbReference>
<dbReference type="PANTHER" id="PTHR10629">
    <property type="entry name" value="CYTOSINE-SPECIFIC METHYLTRANSFERASE"/>
    <property type="match status" value="1"/>
</dbReference>
<keyword evidence="1 5" id="KW-0489">Methyltransferase</keyword>
<dbReference type="GO" id="GO:0009307">
    <property type="term" value="P:DNA restriction-modification system"/>
    <property type="evidence" value="ECO:0007669"/>
    <property type="project" value="UniProtKB-KW"/>
</dbReference>
<dbReference type="Pfam" id="PF00145">
    <property type="entry name" value="DNA_methylase"/>
    <property type="match status" value="1"/>
</dbReference>
<evidence type="ECO:0000256" key="5">
    <source>
        <dbReference type="PROSITE-ProRule" id="PRU01016"/>
    </source>
</evidence>
<gene>
    <name evidence="8" type="ORF">LY60_00877</name>
</gene>
<keyword evidence="3 5" id="KW-0949">S-adenosyl-L-methionine</keyword>
<dbReference type="PANTHER" id="PTHR10629:SF52">
    <property type="entry name" value="DNA (CYTOSINE-5)-METHYLTRANSFERASE 1"/>
    <property type="match status" value="1"/>
</dbReference>
<dbReference type="GO" id="GO:0032259">
    <property type="term" value="P:methylation"/>
    <property type="evidence" value="ECO:0007669"/>
    <property type="project" value="UniProtKB-KW"/>
</dbReference>
<organism evidence="8 9">
    <name type="scientific">Sedimentibacter saalensis</name>
    <dbReference type="NCBI Taxonomy" id="130788"/>
    <lineage>
        <taxon>Bacteria</taxon>
        <taxon>Bacillati</taxon>
        <taxon>Bacillota</taxon>
        <taxon>Tissierellia</taxon>
        <taxon>Sedimentibacter</taxon>
    </lineage>
</organism>
<evidence type="ECO:0000256" key="6">
    <source>
        <dbReference type="RuleBase" id="RU000416"/>
    </source>
</evidence>
<reference evidence="8 9" key="1">
    <citation type="submission" date="2019-07" db="EMBL/GenBank/DDBJ databases">
        <title>Genomic Encyclopedia of Type Strains, Phase I: the one thousand microbial genomes (KMG-I) project.</title>
        <authorList>
            <person name="Kyrpides N."/>
        </authorList>
    </citation>
    <scope>NUCLEOTIDE SEQUENCE [LARGE SCALE GENOMIC DNA]</scope>
    <source>
        <strain evidence="8 9">DSM 13558</strain>
    </source>
</reference>
<dbReference type="Gene3D" id="3.90.120.10">
    <property type="entry name" value="DNA Methylase, subunit A, domain 2"/>
    <property type="match status" value="1"/>
</dbReference>
<dbReference type="OrthoDB" id="9813719at2"/>
<dbReference type="InterPro" id="IPR050390">
    <property type="entry name" value="C5-Methyltransferase"/>
</dbReference>
<dbReference type="InterPro" id="IPR001525">
    <property type="entry name" value="C5_MeTfrase"/>
</dbReference>
<comment type="similarity">
    <text evidence="5 6">Belongs to the class I-like SAM-binding methyltransferase superfamily. C5-methyltransferase family.</text>
</comment>
<protein>
    <recommendedName>
        <fullName evidence="7">Cytosine-specific methyltransferase</fullName>
        <ecNumber evidence="7">2.1.1.37</ecNumber>
    </recommendedName>
</protein>
<dbReference type="PROSITE" id="PS51679">
    <property type="entry name" value="SAM_MT_C5"/>
    <property type="match status" value="1"/>
</dbReference>
<keyword evidence="2 5" id="KW-0808">Transferase</keyword>
<dbReference type="InterPro" id="IPR029063">
    <property type="entry name" value="SAM-dependent_MTases_sf"/>
</dbReference>
<dbReference type="InterPro" id="IPR018117">
    <property type="entry name" value="C5_DNA_meth_AS"/>
</dbReference>
<dbReference type="AlphaFoldDB" id="A0A562JH44"/>
<evidence type="ECO:0000256" key="7">
    <source>
        <dbReference type="RuleBase" id="RU000417"/>
    </source>
</evidence>
<comment type="caution">
    <text evidence="8">The sequence shown here is derived from an EMBL/GenBank/DDBJ whole genome shotgun (WGS) entry which is preliminary data.</text>
</comment>
<dbReference type="GO" id="GO:0003886">
    <property type="term" value="F:DNA (cytosine-5-)-methyltransferase activity"/>
    <property type="evidence" value="ECO:0007669"/>
    <property type="project" value="UniProtKB-EC"/>
</dbReference>
<accession>A0A562JH44</accession>
<keyword evidence="9" id="KW-1185">Reference proteome</keyword>